<comment type="caution">
    <text evidence="3">The sequence shown here is derived from an EMBL/GenBank/DDBJ whole genome shotgun (WGS) entry which is preliminary data.</text>
</comment>
<dbReference type="Pfam" id="PF12248">
    <property type="entry name" value="Methyltransf_FA"/>
    <property type="match status" value="1"/>
</dbReference>
<dbReference type="AlphaFoldDB" id="A0A8S3RST8"/>
<dbReference type="InterPro" id="IPR022041">
    <property type="entry name" value="Methyltransf_FA"/>
</dbReference>
<evidence type="ECO:0000256" key="1">
    <source>
        <dbReference type="SAM" id="SignalP"/>
    </source>
</evidence>
<organism evidence="3 4">
    <name type="scientific">Mytilus edulis</name>
    <name type="common">Blue mussel</name>
    <dbReference type="NCBI Taxonomy" id="6550"/>
    <lineage>
        <taxon>Eukaryota</taxon>
        <taxon>Metazoa</taxon>
        <taxon>Spiralia</taxon>
        <taxon>Lophotrochozoa</taxon>
        <taxon>Mollusca</taxon>
        <taxon>Bivalvia</taxon>
        <taxon>Autobranchia</taxon>
        <taxon>Pteriomorphia</taxon>
        <taxon>Mytilida</taxon>
        <taxon>Mytiloidea</taxon>
        <taxon>Mytilidae</taxon>
        <taxon>Mytilinae</taxon>
        <taxon>Mytilus</taxon>
    </lineage>
</organism>
<sequence>MFKILLLNLLTYKACGVQIRTNVSTKVNNNVDALGTADIMNYAIDISRCNLDLSGITSLLFELKACANGHVLLSNSDVKKSSKPLYEILIGDSNYYSVIAYRTDDSLEPGSYIYNESNTPHILNCTVYLPFWISWADGDIRLGTGILVDKNVLVSFMNPHHFEVRSIGVLTSHYKLGNWAIQVEVSDKFTGYFDSCSMDNTKSDMVVVGAIKCSAMRCATSCGMSKTCMGYNFNSAMNRCELLSFESNVVTDIPNHLEAGWRFYSKCNNGKTACLGCCI</sequence>
<dbReference type="Proteomes" id="UP000683360">
    <property type="component" value="Unassembled WGS sequence"/>
</dbReference>
<gene>
    <name evidence="3" type="ORF">MEDL_26259</name>
</gene>
<keyword evidence="1" id="KW-0732">Signal</keyword>
<evidence type="ECO:0000259" key="2">
    <source>
        <dbReference type="Pfam" id="PF12248"/>
    </source>
</evidence>
<reference evidence="3" key="1">
    <citation type="submission" date="2021-03" db="EMBL/GenBank/DDBJ databases">
        <authorList>
            <person name="Bekaert M."/>
        </authorList>
    </citation>
    <scope>NUCLEOTIDE SEQUENCE</scope>
</reference>
<proteinExistence type="predicted"/>
<feature type="signal peptide" evidence="1">
    <location>
        <begin position="1"/>
        <end position="16"/>
    </location>
</feature>
<feature type="domain" description="Farnesoic acid O-methyl transferase" evidence="2">
    <location>
        <begin position="57"/>
        <end position="182"/>
    </location>
</feature>
<name>A0A8S3RST8_MYTED</name>
<dbReference type="OrthoDB" id="6092539at2759"/>
<accession>A0A8S3RST8</accession>
<keyword evidence="4" id="KW-1185">Reference proteome</keyword>
<dbReference type="EMBL" id="CAJPWZ010001294">
    <property type="protein sequence ID" value="CAG2212290.1"/>
    <property type="molecule type" value="Genomic_DNA"/>
</dbReference>
<evidence type="ECO:0000313" key="4">
    <source>
        <dbReference type="Proteomes" id="UP000683360"/>
    </source>
</evidence>
<protein>
    <recommendedName>
        <fullName evidence="2">Farnesoic acid O-methyl transferase domain-containing protein</fullName>
    </recommendedName>
</protein>
<feature type="chain" id="PRO_5035795884" description="Farnesoic acid O-methyl transferase domain-containing protein" evidence="1">
    <location>
        <begin position="17"/>
        <end position="279"/>
    </location>
</feature>
<evidence type="ECO:0000313" key="3">
    <source>
        <dbReference type="EMBL" id="CAG2212290.1"/>
    </source>
</evidence>